<reference evidence="6 8" key="1">
    <citation type="submission" date="2015-11" db="EMBL/GenBank/DDBJ databases">
        <title>Genomic analysis of 38 Legionella species identifies large and diverse effector repertoires.</title>
        <authorList>
            <person name="Burstein D."/>
            <person name="Amaro F."/>
            <person name="Zusman T."/>
            <person name="Lifshitz Z."/>
            <person name="Cohen O."/>
            <person name="Gilbert J.A."/>
            <person name="Pupko T."/>
            <person name="Shuman H.A."/>
            <person name="Segal G."/>
        </authorList>
    </citation>
    <scope>NUCLEOTIDE SEQUENCE [LARGE SCALE GENOMIC DNA]</scope>
    <source>
        <strain evidence="6 8">ATCC 43877</strain>
    </source>
</reference>
<dbReference type="EMBL" id="LNYN01000042">
    <property type="protein sequence ID" value="KTD30718.1"/>
    <property type="molecule type" value="Genomic_DNA"/>
</dbReference>
<feature type="coiled-coil region" evidence="4">
    <location>
        <begin position="14"/>
        <end position="41"/>
    </location>
</feature>
<keyword evidence="4" id="KW-0175">Coiled coil</keyword>
<gene>
    <name evidence="7" type="primary">pleD_1</name>
    <name evidence="6" type="ORF">Lmor_2825</name>
    <name evidence="7" type="ORF">NCTC12239_02403</name>
</gene>
<accession>A0A378K1H0</accession>
<dbReference type="GO" id="GO:0052621">
    <property type="term" value="F:diguanylate cyclase activity"/>
    <property type="evidence" value="ECO:0007669"/>
    <property type="project" value="UniProtKB-EC"/>
</dbReference>
<name>A0A378K1H0_9GAMM</name>
<dbReference type="PANTHER" id="PTHR45138:SF9">
    <property type="entry name" value="DIGUANYLATE CYCLASE DGCM-RELATED"/>
    <property type="match status" value="1"/>
</dbReference>
<evidence type="ECO:0000256" key="3">
    <source>
        <dbReference type="ARBA" id="ARBA00034247"/>
    </source>
</evidence>
<dbReference type="Proteomes" id="UP000054985">
    <property type="component" value="Unassembled WGS sequence"/>
</dbReference>
<evidence type="ECO:0000256" key="2">
    <source>
        <dbReference type="ARBA" id="ARBA00012528"/>
    </source>
</evidence>
<evidence type="ECO:0000313" key="7">
    <source>
        <dbReference type="EMBL" id="STX63458.1"/>
    </source>
</evidence>
<dbReference type="Gene3D" id="3.30.70.270">
    <property type="match status" value="1"/>
</dbReference>
<dbReference type="CDD" id="cd01949">
    <property type="entry name" value="GGDEF"/>
    <property type="match status" value="1"/>
</dbReference>
<dbReference type="STRING" id="39962.Lmor_2825"/>
<dbReference type="SMART" id="SM00267">
    <property type="entry name" value="GGDEF"/>
    <property type="match status" value="1"/>
</dbReference>
<dbReference type="Proteomes" id="UP000254040">
    <property type="component" value="Unassembled WGS sequence"/>
</dbReference>
<evidence type="ECO:0000259" key="5">
    <source>
        <dbReference type="PROSITE" id="PS50887"/>
    </source>
</evidence>
<dbReference type="Pfam" id="PF20975">
    <property type="entry name" value="DGCcoil"/>
    <property type="match status" value="1"/>
</dbReference>
<dbReference type="PROSITE" id="PS50887">
    <property type="entry name" value="GGDEF"/>
    <property type="match status" value="1"/>
</dbReference>
<dbReference type="RefSeq" id="WP_028385052.1">
    <property type="nucleotide sequence ID" value="NZ_CAAAJG010000008.1"/>
</dbReference>
<dbReference type="InterPro" id="IPR043128">
    <property type="entry name" value="Rev_trsase/Diguanyl_cyclase"/>
</dbReference>
<organism evidence="7 9">
    <name type="scientific">Legionella moravica</name>
    <dbReference type="NCBI Taxonomy" id="39962"/>
    <lineage>
        <taxon>Bacteria</taxon>
        <taxon>Pseudomonadati</taxon>
        <taxon>Pseudomonadota</taxon>
        <taxon>Gammaproteobacteria</taxon>
        <taxon>Legionellales</taxon>
        <taxon>Legionellaceae</taxon>
        <taxon>Legionella</taxon>
    </lineage>
</organism>
<dbReference type="OrthoDB" id="9812260at2"/>
<sequence>MIDQELKKKIINTIGRYETKCDKMQLQINALKNAINQLIITPLGVHYDMDEQLSKFRDQLDAEFDPAALEKKVNALVELFTKIKNKNTESSRMISGLIKQGVDSVSRLANKSHDKRAVTKLQKMLDSEVENQAILVHFNQVLTQCVSSVIKDLEERSKDSSTPQTLNIKDGQISLKINDSLYQLIDHLSIPQDLDAKREEIKIILEHQLTNEDLNKIIDGLTDLVVDAFNLEQNRFKGFLYQLTNQLHDFDLYLKKSSKNSKDSSSECRQLEHGIQDNIDQIKNHLDTSKTIEELSAKISQNLDHIGERIRTFRENEQLREKELEQQIVTLQSKLADSEHYADEIKNLLSFQKYKINHDSLTSLPNREAYEEHILDSFQRWKVHSRVLSLAVGDIDHFKYINDNFGHLAGDKVLKKVAMILRSSVRKLDFIARFGGEEFVFIFEDTPGHQAHSVLENLRKLVEDCQFYYRDKKVDVTISFGLTTVVDGDDIESLFMRADKAMYTAKNSGRNRIEIL</sequence>
<dbReference type="AlphaFoldDB" id="A0A378K1H0"/>
<protein>
    <recommendedName>
        <fullName evidence="2">diguanylate cyclase</fullName>
        <ecNumber evidence="2">2.7.7.65</ecNumber>
    </recommendedName>
</protein>
<comment type="cofactor">
    <cofactor evidence="1">
        <name>Mg(2+)</name>
        <dbReference type="ChEBI" id="CHEBI:18420"/>
    </cofactor>
</comment>
<evidence type="ECO:0000313" key="8">
    <source>
        <dbReference type="Proteomes" id="UP000054985"/>
    </source>
</evidence>
<reference evidence="7 9" key="2">
    <citation type="submission" date="2018-06" db="EMBL/GenBank/DDBJ databases">
        <authorList>
            <consortium name="Pathogen Informatics"/>
            <person name="Doyle S."/>
        </authorList>
    </citation>
    <scope>NUCLEOTIDE SEQUENCE [LARGE SCALE GENOMIC DNA]</scope>
    <source>
        <strain evidence="7 9">NCTC12239</strain>
    </source>
</reference>
<feature type="domain" description="GGDEF" evidence="5">
    <location>
        <begin position="386"/>
        <end position="516"/>
    </location>
</feature>
<evidence type="ECO:0000313" key="9">
    <source>
        <dbReference type="Proteomes" id="UP000254040"/>
    </source>
</evidence>
<dbReference type="InterPro" id="IPR048516">
    <property type="entry name" value="DGCcoil"/>
</dbReference>
<evidence type="ECO:0000313" key="6">
    <source>
        <dbReference type="EMBL" id="KTD30718.1"/>
    </source>
</evidence>
<dbReference type="InterPro" id="IPR050469">
    <property type="entry name" value="Diguanylate_Cyclase"/>
</dbReference>
<dbReference type="FunFam" id="3.30.70.270:FF:000001">
    <property type="entry name" value="Diguanylate cyclase domain protein"/>
    <property type="match status" value="1"/>
</dbReference>
<dbReference type="EMBL" id="UGOG01000001">
    <property type="protein sequence ID" value="STX63458.1"/>
    <property type="molecule type" value="Genomic_DNA"/>
</dbReference>
<proteinExistence type="predicted"/>
<dbReference type="EC" id="2.7.7.65" evidence="2"/>
<comment type="catalytic activity">
    <reaction evidence="3">
        <text>2 GTP = 3',3'-c-di-GMP + 2 diphosphate</text>
        <dbReference type="Rhea" id="RHEA:24898"/>
        <dbReference type="ChEBI" id="CHEBI:33019"/>
        <dbReference type="ChEBI" id="CHEBI:37565"/>
        <dbReference type="ChEBI" id="CHEBI:58805"/>
        <dbReference type="EC" id="2.7.7.65"/>
    </reaction>
</comment>
<keyword evidence="8" id="KW-1185">Reference proteome</keyword>
<dbReference type="InterPro" id="IPR029787">
    <property type="entry name" value="Nucleotide_cyclase"/>
</dbReference>
<dbReference type="PANTHER" id="PTHR45138">
    <property type="entry name" value="REGULATORY COMPONENTS OF SENSORY TRANSDUCTION SYSTEM"/>
    <property type="match status" value="1"/>
</dbReference>
<dbReference type="InterPro" id="IPR000160">
    <property type="entry name" value="GGDEF_dom"/>
</dbReference>
<dbReference type="SUPFAM" id="SSF55073">
    <property type="entry name" value="Nucleotide cyclase"/>
    <property type="match status" value="1"/>
</dbReference>
<evidence type="ECO:0000256" key="1">
    <source>
        <dbReference type="ARBA" id="ARBA00001946"/>
    </source>
</evidence>
<dbReference type="NCBIfam" id="TIGR00254">
    <property type="entry name" value="GGDEF"/>
    <property type="match status" value="1"/>
</dbReference>
<evidence type="ECO:0000256" key="4">
    <source>
        <dbReference type="SAM" id="Coils"/>
    </source>
</evidence>
<dbReference type="Pfam" id="PF00990">
    <property type="entry name" value="GGDEF"/>
    <property type="match status" value="1"/>
</dbReference>